<dbReference type="AlphaFoldDB" id="A0A392V4J3"/>
<dbReference type="EMBL" id="LXQA011061074">
    <property type="protein sequence ID" value="MCI83186.1"/>
    <property type="molecule type" value="Genomic_DNA"/>
</dbReference>
<keyword evidence="2" id="KW-1185">Reference proteome</keyword>
<reference evidence="1 2" key="1">
    <citation type="journal article" date="2018" name="Front. Plant Sci.">
        <title>Red Clover (Trifolium pratense) and Zigzag Clover (T. medium) - A Picture of Genomic Similarities and Differences.</title>
        <authorList>
            <person name="Dluhosova J."/>
            <person name="Istvanek J."/>
            <person name="Nedelnik J."/>
            <person name="Repkova J."/>
        </authorList>
    </citation>
    <scope>NUCLEOTIDE SEQUENCE [LARGE SCALE GENOMIC DNA]</scope>
    <source>
        <strain evidence="2">cv. 10/8</strain>
        <tissue evidence="1">Leaf</tissue>
    </source>
</reference>
<sequence>KVKTVESPMTTEEEVTRVVEGCKVTEIATIVGREATSLLIARRRELTSVRIVKG</sequence>
<evidence type="ECO:0000313" key="2">
    <source>
        <dbReference type="Proteomes" id="UP000265520"/>
    </source>
</evidence>
<organism evidence="1 2">
    <name type="scientific">Trifolium medium</name>
    <dbReference type="NCBI Taxonomy" id="97028"/>
    <lineage>
        <taxon>Eukaryota</taxon>
        <taxon>Viridiplantae</taxon>
        <taxon>Streptophyta</taxon>
        <taxon>Embryophyta</taxon>
        <taxon>Tracheophyta</taxon>
        <taxon>Spermatophyta</taxon>
        <taxon>Magnoliopsida</taxon>
        <taxon>eudicotyledons</taxon>
        <taxon>Gunneridae</taxon>
        <taxon>Pentapetalae</taxon>
        <taxon>rosids</taxon>
        <taxon>fabids</taxon>
        <taxon>Fabales</taxon>
        <taxon>Fabaceae</taxon>
        <taxon>Papilionoideae</taxon>
        <taxon>50 kb inversion clade</taxon>
        <taxon>NPAAA clade</taxon>
        <taxon>Hologalegina</taxon>
        <taxon>IRL clade</taxon>
        <taxon>Trifolieae</taxon>
        <taxon>Trifolium</taxon>
    </lineage>
</organism>
<dbReference type="Proteomes" id="UP000265520">
    <property type="component" value="Unassembled WGS sequence"/>
</dbReference>
<feature type="non-terminal residue" evidence="1">
    <location>
        <position position="1"/>
    </location>
</feature>
<comment type="caution">
    <text evidence="1">The sequence shown here is derived from an EMBL/GenBank/DDBJ whole genome shotgun (WGS) entry which is preliminary data.</text>
</comment>
<protein>
    <submittedName>
        <fullName evidence="1">Uncharacterized protein</fullName>
    </submittedName>
</protein>
<proteinExistence type="predicted"/>
<evidence type="ECO:0000313" key="1">
    <source>
        <dbReference type="EMBL" id="MCI83186.1"/>
    </source>
</evidence>
<name>A0A392V4J3_9FABA</name>
<accession>A0A392V4J3</accession>